<comment type="caution">
    <text evidence="1">The sequence shown here is derived from an EMBL/GenBank/DDBJ whole genome shotgun (WGS) entry which is preliminary data.</text>
</comment>
<name>A0A2P7QG11_9SPHN</name>
<reference evidence="1 2" key="1">
    <citation type="submission" date="2018-03" db="EMBL/GenBank/DDBJ databases">
        <title>The draft genome of Sphingosinicella sp. GL-C-18.</title>
        <authorList>
            <person name="Liu L."/>
            <person name="Li L."/>
            <person name="Liang L."/>
            <person name="Zhang X."/>
            <person name="Wang T."/>
        </authorList>
    </citation>
    <scope>NUCLEOTIDE SEQUENCE [LARGE SCALE GENOMIC DNA]</scope>
    <source>
        <strain evidence="1 2">GL-C-18</strain>
    </source>
</reference>
<protein>
    <submittedName>
        <fullName evidence="1">Uncharacterized protein</fullName>
    </submittedName>
</protein>
<evidence type="ECO:0000313" key="1">
    <source>
        <dbReference type="EMBL" id="PSJ36884.1"/>
    </source>
</evidence>
<dbReference type="Pfam" id="PF20043">
    <property type="entry name" value="DUF6445"/>
    <property type="match status" value="1"/>
</dbReference>
<accession>A0A2P7QG11</accession>
<dbReference type="InterPro" id="IPR045617">
    <property type="entry name" value="DUF6445"/>
</dbReference>
<gene>
    <name evidence="1" type="ORF">C7I55_24560</name>
</gene>
<dbReference type="AlphaFoldDB" id="A0A2P7QG11"/>
<evidence type="ECO:0000313" key="2">
    <source>
        <dbReference type="Proteomes" id="UP000241167"/>
    </source>
</evidence>
<dbReference type="OrthoDB" id="7630206at2"/>
<dbReference type="RefSeq" id="WP_106515698.1">
    <property type="nucleotide sequence ID" value="NZ_PXYI01000011.1"/>
</dbReference>
<keyword evidence="2" id="KW-1185">Reference proteome</keyword>
<dbReference type="Proteomes" id="UP000241167">
    <property type="component" value="Unassembled WGS sequence"/>
</dbReference>
<organism evidence="1 2">
    <name type="scientific">Allosphingosinicella deserti</name>
    <dbReference type="NCBI Taxonomy" id="2116704"/>
    <lineage>
        <taxon>Bacteria</taxon>
        <taxon>Pseudomonadati</taxon>
        <taxon>Pseudomonadota</taxon>
        <taxon>Alphaproteobacteria</taxon>
        <taxon>Sphingomonadales</taxon>
        <taxon>Sphingomonadaceae</taxon>
        <taxon>Allosphingosinicella</taxon>
    </lineage>
</organism>
<proteinExistence type="predicted"/>
<sequence>MKAQRIFIGTSRSPVVILDGVAGDVPATVDLAAALAPFPRPPRIPYPGVRRIITPADVAAQAYVDRLLDAAAPYIGGGFGVDAFDLIEASFSLITTPPGALAPVQRAPHFDSADPNYLAILHYLSATPNSGTAFYRHRRSGIERVTRATMDSYVAAAKQESLSFDPGYVLGSNAFYERIGAVDAVPDRLIIYQGSLLHSGIVPDGMAFSPDPRAGRLTANLFVRAH</sequence>
<dbReference type="EMBL" id="PXYI01000011">
    <property type="protein sequence ID" value="PSJ36884.1"/>
    <property type="molecule type" value="Genomic_DNA"/>
</dbReference>